<evidence type="ECO:0000256" key="9">
    <source>
        <dbReference type="RuleBase" id="RU363032"/>
    </source>
</evidence>
<gene>
    <name evidence="11" type="ORF">AWJ14_10115</name>
</gene>
<keyword evidence="8 9" id="KW-0472">Membrane</keyword>
<evidence type="ECO:0000256" key="2">
    <source>
        <dbReference type="ARBA" id="ARBA00010072"/>
    </source>
</evidence>
<dbReference type="SUPFAM" id="SSF161098">
    <property type="entry name" value="MetI-like"/>
    <property type="match status" value="1"/>
</dbReference>
<feature type="transmembrane region" description="Helical" evidence="9">
    <location>
        <begin position="81"/>
        <end position="103"/>
    </location>
</feature>
<evidence type="ECO:0000256" key="5">
    <source>
        <dbReference type="ARBA" id="ARBA00022692"/>
    </source>
</evidence>
<sequence length="222" mass="24382">MTFDLDLIISFLPDILRALGVTILLWIVGSALGILVGFVIAVLRRYGPRGLDLALLAPVELIRGTPFLVQIFLLYYGGPFIGLSLDSVTAGLVGLTIYGAAYYSELWRSGFNAIPRGHIEAAQCVGLNRRQTLKRIILPEMTMLLLPSMVNMTILMLKETAILSIISVPELTLAVSALGTKYYAFVEGFAILALVYWALVEACSAMGRYAERRLSKYRFAAT</sequence>
<dbReference type="GO" id="GO:0043190">
    <property type="term" value="C:ATP-binding cassette (ABC) transporter complex"/>
    <property type="evidence" value="ECO:0007669"/>
    <property type="project" value="InterPro"/>
</dbReference>
<evidence type="ECO:0000256" key="7">
    <source>
        <dbReference type="ARBA" id="ARBA00022989"/>
    </source>
</evidence>
<protein>
    <submittedName>
        <fullName evidence="11">Amino acid ABC transporter</fullName>
    </submittedName>
</protein>
<dbReference type="Pfam" id="PF00528">
    <property type="entry name" value="BPD_transp_1"/>
    <property type="match status" value="1"/>
</dbReference>
<proteinExistence type="inferred from homology"/>
<keyword evidence="5 9" id="KW-0812">Transmembrane</keyword>
<dbReference type="GO" id="GO:0006865">
    <property type="term" value="P:amino acid transport"/>
    <property type="evidence" value="ECO:0007669"/>
    <property type="project" value="UniProtKB-KW"/>
</dbReference>
<organism evidence="11 12">
    <name type="scientific">Hoeflea olei</name>
    <dbReference type="NCBI Taxonomy" id="1480615"/>
    <lineage>
        <taxon>Bacteria</taxon>
        <taxon>Pseudomonadati</taxon>
        <taxon>Pseudomonadota</taxon>
        <taxon>Alphaproteobacteria</taxon>
        <taxon>Hyphomicrobiales</taxon>
        <taxon>Rhizobiaceae</taxon>
        <taxon>Hoeflea</taxon>
    </lineage>
</organism>
<feature type="domain" description="ABC transmembrane type-1" evidence="10">
    <location>
        <begin position="19"/>
        <end position="204"/>
    </location>
</feature>
<dbReference type="InterPro" id="IPR000515">
    <property type="entry name" value="MetI-like"/>
</dbReference>
<dbReference type="InterPro" id="IPR043429">
    <property type="entry name" value="ArtM/GltK/GlnP/TcyL/YhdX-like"/>
</dbReference>
<keyword evidence="4" id="KW-1003">Cell membrane</keyword>
<comment type="subcellular location">
    <subcellularLocation>
        <location evidence="1">Cell inner membrane</location>
        <topology evidence="1">Multi-pass membrane protein</topology>
    </subcellularLocation>
    <subcellularLocation>
        <location evidence="9">Cell membrane</location>
        <topology evidence="9">Multi-pass membrane protein</topology>
    </subcellularLocation>
</comment>
<evidence type="ECO:0000256" key="3">
    <source>
        <dbReference type="ARBA" id="ARBA00022448"/>
    </source>
</evidence>
<dbReference type="Gene3D" id="1.10.3720.10">
    <property type="entry name" value="MetI-like"/>
    <property type="match status" value="1"/>
</dbReference>
<name>A0A1C1Z0T6_9HYPH</name>
<dbReference type="OrthoDB" id="7341446at2"/>
<reference evidence="11 12" key="1">
    <citation type="submission" date="2015-12" db="EMBL/GenBank/DDBJ databases">
        <authorList>
            <person name="Shamseldin A."/>
            <person name="Moawad H."/>
            <person name="Abd El-Rahim W.M."/>
            <person name="Sadowsky M.J."/>
        </authorList>
    </citation>
    <scope>NUCLEOTIDE SEQUENCE [LARGE SCALE GENOMIC DNA]</scope>
    <source>
        <strain evidence="11 12">JC234</strain>
    </source>
</reference>
<dbReference type="CDD" id="cd06261">
    <property type="entry name" value="TM_PBP2"/>
    <property type="match status" value="1"/>
</dbReference>
<feature type="transmembrane region" description="Helical" evidence="9">
    <location>
        <begin position="144"/>
        <end position="168"/>
    </location>
</feature>
<evidence type="ECO:0000256" key="4">
    <source>
        <dbReference type="ARBA" id="ARBA00022475"/>
    </source>
</evidence>
<evidence type="ECO:0000313" key="11">
    <source>
        <dbReference type="EMBL" id="OCW59381.1"/>
    </source>
</evidence>
<evidence type="ECO:0000256" key="8">
    <source>
        <dbReference type="ARBA" id="ARBA00023136"/>
    </source>
</evidence>
<feature type="transmembrane region" description="Helical" evidence="9">
    <location>
        <begin position="55"/>
        <end position="75"/>
    </location>
</feature>
<keyword evidence="12" id="KW-1185">Reference proteome</keyword>
<dbReference type="Proteomes" id="UP000094795">
    <property type="component" value="Unassembled WGS sequence"/>
</dbReference>
<dbReference type="PANTHER" id="PTHR30614:SF0">
    <property type="entry name" value="L-CYSTINE TRANSPORT SYSTEM PERMEASE PROTEIN TCYL"/>
    <property type="match status" value="1"/>
</dbReference>
<keyword evidence="3 9" id="KW-0813">Transport</keyword>
<feature type="transmembrane region" description="Helical" evidence="9">
    <location>
        <begin position="188"/>
        <end position="210"/>
    </location>
</feature>
<feature type="transmembrane region" description="Helical" evidence="9">
    <location>
        <begin position="20"/>
        <end position="43"/>
    </location>
</feature>
<dbReference type="NCBIfam" id="TIGR01726">
    <property type="entry name" value="HEQRo_perm_3TM"/>
    <property type="match status" value="1"/>
</dbReference>
<dbReference type="RefSeq" id="WP_066173979.1">
    <property type="nucleotide sequence ID" value="NZ_LQZT01000001.1"/>
</dbReference>
<dbReference type="PANTHER" id="PTHR30614">
    <property type="entry name" value="MEMBRANE COMPONENT OF AMINO ACID ABC TRANSPORTER"/>
    <property type="match status" value="1"/>
</dbReference>
<evidence type="ECO:0000256" key="6">
    <source>
        <dbReference type="ARBA" id="ARBA00022970"/>
    </source>
</evidence>
<dbReference type="PROSITE" id="PS50928">
    <property type="entry name" value="ABC_TM1"/>
    <property type="match status" value="1"/>
</dbReference>
<evidence type="ECO:0000259" key="10">
    <source>
        <dbReference type="PROSITE" id="PS50928"/>
    </source>
</evidence>
<dbReference type="STRING" id="1480615.AWJ14_10115"/>
<comment type="caution">
    <text evidence="11">The sequence shown here is derived from an EMBL/GenBank/DDBJ whole genome shotgun (WGS) entry which is preliminary data.</text>
</comment>
<dbReference type="AlphaFoldDB" id="A0A1C1Z0T6"/>
<dbReference type="GO" id="GO:0022857">
    <property type="term" value="F:transmembrane transporter activity"/>
    <property type="evidence" value="ECO:0007669"/>
    <property type="project" value="InterPro"/>
</dbReference>
<evidence type="ECO:0000256" key="1">
    <source>
        <dbReference type="ARBA" id="ARBA00004429"/>
    </source>
</evidence>
<accession>A0A1C1Z0T6</accession>
<comment type="similarity">
    <text evidence="2">Belongs to the binding-protein-dependent transport system permease family. HisMQ subfamily.</text>
</comment>
<dbReference type="InterPro" id="IPR035906">
    <property type="entry name" value="MetI-like_sf"/>
</dbReference>
<dbReference type="EMBL" id="LQZT01000001">
    <property type="protein sequence ID" value="OCW59381.1"/>
    <property type="molecule type" value="Genomic_DNA"/>
</dbReference>
<dbReference type="InterPro" id="IPR010065">
    <property type="entry name" value="AA_ABC_transptr_permease_3TM"/>
</dbReference>
<evidence type="ECO:0000313" key="12">
    <source>
        <dbReference type="Proteomes" id="UP000094795"/>
    </source>
</evidence>
<keyword evidence="6" id="KW-0029">Amino-acid transport</keyword>
<keyword evidence="7 9" id="KW-1133">Transmembrane helix</keyword>